<organism evidence="2 3">
    <name type="scientific">Phytohabitans aurantiacus</name>
    <dbReference type="NCBI Taxonomy" id="3016789"/>
    <lineage>
        <taxon>Bacteria</taxon>
        <taxon>Bacillati</taxon>
        <taxon>Actinomycetota</taxon>
        <taxon>Actinomycetes</taxon>
        <taxon>Micromonosporales</taxon>
        <taxon>Micromonosporaceae</taxon>
    </lineage>
</organism>
<protein>
    <submittedName>
        <fullName evidence="2">Uncharacterized protein</fullName>
    </submittedName>
</protein>
<sequence>MSVVYYLHSVVKERLDHLRTQAERDRGDGPVPTAIIIAGLAAAAIAVTATAATLANGWMSKIAP</sequence>
<dbReference type="EMBL" id="BSDI01000001">
    <property type="protein sequence ID" value="GLH94948.1"/>
    <property type="molecule type" value="Genomic_DNA"/>
</dbReference>
<feature type="transmembrane region" description="Helical" evidence="1">
    <location>
        <begin position="34"/>
        <end position="55"/>
    </location>
</feature>
<accession>A0ABQ5QKK5</accession>
<keyword evidence="3" id="KW-1185">Reference proteome</keyword>
<proteinExistence type="predicted"/>
<evidence type="ECO:0000313" key="2">
    <source>
        <dbReference type="EMBL" id="GLH94948.1"/>
    </source>
</evidence>
<gene>
    <name evidence="2" type="ORF">Pa4123_02200</name>
</gene>
<comment type="caution">
    <text evidence="2">The sequence shown here is derived from an EMBL/GenBank/DDBJ whole genome shotgun (WGS) entry which is preliminary data.</text>
</comment>
<evidence type="ECO:0000256" key="1">
    <source>
        <dbReference type="SAM" id="Phobius"/>
    </source>
</evidence>
<keyword evidence="1" id="KW-1133">Transmembrane helix</keyword>
<name>A0ABQ5QKK5_9ACTN</name>
<dbReference type="RefSeq" id="WP_281891796.1">
    <property type="nucleotide sequence ID" value="NZ_BSDI01000001.1"/>
</dbReference>
<dbReference type="Proteomes" id="UP001144280">
    <property type="component" value="Unassembled WGS sequence"/>
</dbReference>
<keyword evidence="1" id="KW-0472">Membrane</keyword>
<evidence type="ECO:0000313" key="3">
    <source>
        <dbReference type="Proteomes" id="UP001144280"/>
    </source>
</evidence>
<reference evidence="2" key="1">
    <citation type="submission" date="2022-12" db="EMBL/GenBank/DDBJ databases">
        <title>New Phytohabitans aurantiacus sp. RD004123 nov., an actinomycete isolated from soil.</title>
        <authorList>
            <person name="Triningsih D.W."/>
            <person name="Harunari E."/>
            <person name="Igarashi Y."/>
        </authorList>
    </citation>
    <scope>NUCLEOTIDE SEQUENCE</scope>
    <source>
        <strain evidence="2">RD004123</strain>
    </source>
</reference>
<keyword evidence="1" id="KW-0812">Transmembrane</keyword>